<dbReference type="PANTHER" id="PTHR37817:SF1">
    <property type="entry name" value="N-ACETYLTRANSFERASE EIS"/>
    <property type="match status" value="1"/>
</dbReference>
<dbReference type="SUPFAM" id="SSF55729">
    <property type="entry name" value="Acyl-CoA N-acyltransferases (Nat)"/>
    <property type="match status" value="1"/>
</dbReference>
<dbReference type="PANTHER" id="PTHR37817">
    <property type="entry name" value="N-ACETYLTRANSFERASE EIS"/>
    <property type="match status" value="1"/>
</dbReference>
<gene>
    <name evidence="2" type="ORF">H8S64_19775</name>
</gene>
<dbReference type="Gene3D" id="3.30.1050.10">
    <property type="entry name" value="SCP2 sterol-binding domain"/>
    <property type="match status" value="1"/>
</dbReference>
<name>A0ABR7D616_9BACT</name>
<organism evidence="2 3">
    <name type="scientific">Butyricimonas hominis</name>
    <dbReference type="NCBI Taxonomy" id="2763032"/>
    <lineage>
        <taxon>Bacteria</taxon>
        <taxon>Pseudomonadati</taxon>
        <taxon>Bacteroidota</taxon>
        <taxon>Bacteroidia</taxon>
        <taxon>Bacteroidales</taxon>
        <taxon>Odoribacteraceae</taxon>
        <taxon>Butyricimonas</taxon>
    </lineage>
</organism>
<reference evidence="2 3" key="1">
    <citation type="submission" date="2020-08" db="EMBL/GenBank/DDBJ databases">
        <title>Genome public.</title>
        <authorList>
            <person name="Liu C."/>
            <person name="Sun Q."/>
        </authorList>
    </citation>
    <scope>NUCLEOTIDE SEQUENCE [LARGE SCALE GENOMIC DNA]</scope>
    <source>
        <strain evidence="2 3">NSJ-56</strain>
    </source>
</reference>
<dbReference type="InterPro" id="IPR025559">
    <property type="entry name" value="Eis_dom"/>
</dbReference>
<dbReference type="Pfam" id="PF13530">
    <property type="entry name" value="SCP2_2"/>
    <property type="match status" value="1"/>
</dbReference>
<feature type="domain" description="N-acetyltransferase" evidence="1">
    <location>
        <begin position="1"/>
        <end position="135"/>
    </location>
</feature>
<dbReference type="InterPro" id="IPR051554">
    <property type="entry name" value="Acetyltransferase_Eis"/>
</dbReference>
<protein>
    <submittedName>
        <fullName evidence="2">GNAT family N-acetyltransferase</fullName>
    </submittedName>
</protein>
<proteinExistence type="predicted"/>
<comment type="caution">
    <text evidence="2">The sequence shown here is derived from an EMBL/GenBank/DDBJ whole genome shotgun (WGS) entry which is preliminary data.</text>
</comment>
<dbReference type="InterPro" id="IPR016181">
    <property type="entry name" value="Acyl_CoA_acyltransferase"/>
</dbReference>
<dbReference type="Gene3D" id="3.40.630.30">
    <property type="match status" value="2"/>
</dbReference>
<evidence type="ECO:0000313" key="2">
    <source>
        <dbReference type="EMBL" id="MBC5623339.1"/>
    </source>
</evidence>
<dbReference type="Pfam" id="PF13527">
    <property type="entry name" value="Acetyltransf_9"/>
    <property type="match status" value="1"/>
</dbReference>
<evidence type="ECO:0000259" key="1">
    <source>
        <dbReference type="PROSITE" id="PS51186"/>
    </source>
</evidence>
<dbReference type="RefSeq" id="WP_186978409.1">
    <property type="nucleotide sequence ID" value="NZ_JACOOH010000010.1"/>
</dbReference>
<dbReference type="EMBL" id="JACOOH010000010">
    <property type="protein sequence ID" value="MBC5623339.1"/>
    <property type="molecule type" value="Genomic_DNA"/>
</dbReference>
<dbReference type="SUPFAM" id="SSF55718">
    <property type="entry name" value="SCP-like"/>
    <property type="match status" value="1"/>
</dbReference>
<dbReference type="InterPro" id="IPR036527">
    <property type="entry name" value="SCP2_sterol-bd_dom_sf"/>
</dbReference>
<evidence type="ECO:0000313" key="3">
    <source>
        <dbReference type="Proteomes" id="UP000646484"/>
    </source>
</evidence>
<sequence>MKQEVMDLWRLCFDDTEEFIRFYFSKKYKDENTLVYRDRQGDAVAALQMPLYPMTFAGTLLQTGYISGACTHPLARARGIMTKLLQEAFAVMRMRDVPVSTLIPANDWLYGYYEKMGYATIFDFSPEHYTILDRPVLGHYRVEAFRDEALLTDEVFRYFEDVMLRRPCCIQHDREDFNTIMEDLRISEGALLVAYNREDHLVGMAFAEPRGNHVLVKDWLYDSGEVKQALLWGIMTRLDTAEIFCRSLPTGKNDEHRGMARILDVEQVLRLYAVRYPDLHLVLKVTDEQIPENTGIYIVGEGACTRKVAEETPVELTVQELTRLVFGYYPERFPGLASRFKACHPFISLMLD</sequence>
<dbReference type="PROSITE" id="PS51186">
    <property type="entry name" value="GNAT"/>
    <property type="match status" value="1"/>
</dbReference>
<dbReference type="Proteomes" id="UP000646484">
    <property type="component" value="Unassembled WGS sequence"/>
</dbReference>
<accession>A0ABR7D616</accession>
<dbReference type="InterPro" id="IPR000182">
    <property type="entry name" value="GNAT_dom"/>
</dbReference>
<keyword evidence="3" id="KW-1185">Reference proteome</keyword>